<sequence length="69" mass="7961">MADLETLDNLKKRVSEARFEDMGLRPELLEAIYKLFPETPRDQLRPTEIQALAIPELLRENHSHSALCS</sequence>
<protein>
    <submittedName>
        <fullName evidence="1">Uncharacterized protein</fullName>
    </submittedName>
</protein>
<organism evidence="1 2">
    <name type="scientific">Entomophthora muscae</name>
    <dbReference type="NCBI Taxonomy" id="34485"/>
    <lineage>
        <taxon>Eukaryota</taxon>
        <taxon>Fungi</taxon>
        <taxon>Fungi incertae sedis</taxon>
        <taxon>Zoopagomycota</taxon>
        <taxon>Entomophthoromycotina</taxon>
        <taxon>Entomophthoromycetes</taxon>
        <taxon>Entomophthorales</taxon>
        <taxon>Entomophthoraceae</taxon>
        <taxon>Entomophthora</taxon>
    </lineage>
</organism>
<name>A0ACC2TX91_9FUNG</name>
<evidence type="ECO:0000313" key="1">
    <source>
        <dbReference type="EMBL" id="KAJ9079222.1"/>
    </source>
</evidence>
<comment type="caution">
    <text evidence="1">The sequence shown here is derived from an EMBL/GenBank/DDBJ whole genome shotgun (WGS) entry which is preliminary data.</text>
</comment>
<dbReference type="EMBL" id="QTSX02001838">
    <property type="protein sequence ID" value="KAJ9079222.1"/>
    <property type="molecule type" value="Genomic_DNA"/>
</dbReference>
<evidence type="ECO:0000313" key="2">
    <source>
        <dbReference type="Proteomes" id="UP001165960"/>
    </source>
</evidence>
<gene>
    <name evidence="1" type="ORF">DSO57_1037676</name>
</gene>
<proteinExistence type="predicted"/>
<reference evidence="1" key="1">
    <citation type="submission" date="2022-04" db="EMBL/GenBank/DDBJ databases">
        <title>Genome of the entomopathogenic fungus Entomophthora muscae.</title>
        <authorList>
            <person name="Elya C."/>
            <person name="Lovett B.R."/>
            <person name="Lee E."/>
            <person name="Macias A.M."/>
            <person name="Hajek A.E."/>
            <person name="De Bivort B.L."/>
            <person name="Kasson M.T."/>
            <person name="De Fine Licht H.H."/>
            <person name="Stajich J.E."/>
        </authorList>
    </citation>
    <scope>NUCLEOTIDE SEQUENCE</scope>
    <source>
        <strain evidence="1">Berkeley</strain>
    </source>
</reference>
<keyword evidence="2" id="KW-1185">Reference proteome</keyword>
<accession>A0ACC2TX91</accession>
<dbReference type="Proteomes" id="UP001165960">
    <property type="component" value="Unassembled WGS sequence"/>
</dbReference>